<reference evidence="1" key="1">
    <citation type="submission" date="2022-05" db="EMBL/GenBank/DDBJ databases">
        <authorList>
            <person name="Park J.-S."/>
        </authorList>
    </citation>
    <scope>NUCLEOTIDE SEQUENCE</scope>
    <source>
        <strain evidence="1">2012CJ41-6</strain>
    </source>
</reference>
<keyword evidence="2" id="KW-1185">Reference proteome</keyword>
<organism evidence="1 2">
    <name type="scientific">Ruegeria spongiae</name>
    <dbReference type="NCBI Taxonomy" id="2942209"/>
    <lineage>
        <taxon>Bacteria</taxon>
        <taxon>Pseudomonadati</taxon>
        <taxon>Pseudomonadota</taxon>
        <taxon>Alphaproteobacteria</taxon>
        <taxon>Rhodobacterales</taxon>
        <taxon>Roseobacteraceae</taxon>
        <taxon>Ruegeria</taxon>
    </lineage>
</organism>
<dbReference type="NCBIfam" id="TIGR04357">
    <property type="entry name" value="CofD_rel_GAK"/>
    <property type="match status" value="1"/>
</dbReference>
<dbReference type="Gene3D" id="3.40.50.10680">
    <property type="entry name" value="CofD-like domains"/>
    <property type="match status" value="1"/>
</dbReference>
<dbReference type="RefSeq" id="WP_249711273.1">
    <property type="nucleotide sequence ID" value="NZ_JAMFMB010000020.1"/>
</dbReference>
<name>A0ABT0Q4Z7_9RHOB</name>
<evidence type="ECO:0000313" key="1">
    <source>
        <dbReference type="EMBL" id="MCL6284941.1"/>
    </source>
</evidence>
<dbReference type="InterPro" id="IPR027591">
    <property type="entry name" value="CofD-rel_GAK"/>
</dbReference>
<evidence type="ECO:0000313" key="2">
    <source>
        <dbReference type="Proteomes" id="UP001203880"/>
    </source>
</evidence>
<dbReference type="Pfam" id="PF01933">
    <property type="entry name" value="CofD"/>
    <property type="match status" value="1"/>
</dbReference>
<dbReference type="InterPro" id="IPR038136">
    <property type="entry name" value="CofD-like_dom_sf"/>
</dbReference>
<accession>A0ABT0Q4Z7</accession>
<proteinExistence type="predicted"/>
<dbReference type="Proteomes" id="UP001203880">
    <property type="component" value="Unassembled WGS sequence"/>
</dbReference>
<dbReference type="CDD" id="cd07187">
    <property type="entry name" value="YvcK_like"/>
    <property type="match status" value="1"/>
</dbReference>
<dbReference type="InterPro" id="IPR002882">
    <property type="entry name" value="CofD"/>
</dbReference>
<gene>
    <name evidence="1" type="ORF">M3P21_15520</name>
</gene>
<dbReference type="SUPFAM" id="SSF142338">
    <property type="entry name" value="CofD-like"/>
    <property type="match status" value="1"/>
</dbReference>
<sequence length="395" mass="43169">MSNLLISRSADIPDPLRVARARSLPNLGPRLLFLSGGSALNDIARRLKLYSHNSMHLITPFDSGGSSQVLRQAFDMPAVGDLRSRLMALADETELGQPDIFRLFSYRFPKDADEAAQEEEFRALLSGEHHLMRAITQPMRRLILAQLRAFAEHRPHGFDLARASTGNLILAGGYLTHDRALEPVLFLMSKMVDVRGTVRAIVDDNLGLGAELQDGQIVLGQRDLTGKELAPITAPIRQLFLTRNGQRLPAASVLLPKRNRRLIERADLICYPPGSLYTSVLANLLPAGAGRAIAARNVPKIYLPSLGHDPECLGMTLPDQVAALLACLRADAGEDCPAEALLNAVICDAGAIPLEQRQAVEARFSLPCLPLALTRSEHPDRYDPDPLCETLISLI</sequence>
<dbReference type="EMBL" id="JAMFMB010000020">
    <property type="protein sequence ID" value="MCL6284941.1"/>
    <property type="molecule type" value="Genomic_DNA"/>
</dbReference>
<comment type="caution">
    <text evidence="1">The sequence shown here is derived from an EMBL/GenBank/DDBJ whole genome shotgun (WGS) entry which is preliminary data.</text>
</comment>
<dbReference type="PANTHER" id="PTHR31240">
    <property type="entry name" value="MATERNAL EFFECT EMBRYO ARREST 18"/>
    <property type="match status" value="1"/>
</dbReference>
<dbReference type="PANTHER" id="PTHR31240:SF0">
    <property type="entry name" value="MATERNAL EFFECT EMBRYO ARREST 18"/>
    <property type="match status" value="1"/>
</dbReference>
<protein>
    <submittedName>
        <fullName evidence="1">GAK system CofD-like protein</fullName>
    </submittedName>
</protein>